<sequence length="119" mass="13714">MSFTILFLLFIIFIVLLTLFFIFATVKQNKYIKRPRKQSLVIVSIYIVHLVLTLTGFYNALPPSISEFLFLPTWFFMCILGCIVSIKEWKNNRILSLCAGSISFISFLFGLLLMGISNM</sequence>
<organism evidence="2 3">
    <name type="scientific">Bacillus manliponensis</name>
    <dbReference type="NCBI Taxonomy" id="574376"/>
    <lineage>
        <taxon>Bacteria</taxon>
        <taxon>Bacillati</taxon>
        <taxon>Bacillota</taxon>
        <taxon>Bacilli</taxon>
        <taxon>Bacillales</taxon>
        <taxon>Bacillaceae</taxon>
        <taxon>Bacillus</taxon>
        <taxon>Bacillus cereus group</taxon>
    </lineage>
</organism>
<evidence type="ECO:0000313" key="3">
    <source>
        <dbReference type="Proteomes" id="UP000027822"/>
    </source>
</evidence>
<feature type="transmembrane region" description="Helical" evidence="1">
    <location>
        <begin position="69"/>
        <end position="87"/>
    </location>
</feature>
<evidence type="ECO:0000313" key="2">
    <source>
        <dbReference type="EMBL" id="KEK20671.1"/>
    </source>
</evidence>
<keyword evidence="1" id="KW-0812">Transmembrane</keyword>
<dbReference type="eggNOG" id="ENOG5033A5X">
    <property type="taxonomic scope" value="Bacteria"/>
</dbReference>
<dbReference type="OrthoDB" id="2882298at2"/>
<evidence type="ECO:0008006" key="4">
    <source>
        <dbReference type="Google" id="ProtNLM"/>
    </source>
</evidence>
<reference evidence="2 3" key="1">
    <citation type="submission" date="2014-06" db="EMBL/GenBank/DDBJ databases">
        <title>Draft genome sequence of Bacillus manliponensis JCM 15802 (MCCC 1A00708).</title>
        <authorList>
            <person name="Lai Q."/>
            <person name="Liu Y."/>
            <person name="Shao Z."/>
        </authorList>
    </citation>
    <scope>NUCLEOTIDE SEQUENCE [LARGE SCALE GENOMIC DNA]</scope>
    <source>
        <strain evidence="2 3">JCM 15802</strain>
    </source>
</reference>
<dbReference type="RefSeq" id="WP_034636962.1">
    <property type="nucleotide sequence ID" value="NZ_CBCSJC010000020.1"/>
</dbReference>
<keyword evidence="1" id="KW-0472">Membrane</keyword>
<comment type="caution">
    <text evidence="2">The sequence shown here is derived from an EMBL/GenBank/DDBJ whole genome shotgun (WGS) entry which is preliminary data.</text>
</comment>
<feature type="transmembrane region" description="Helical" evidence="1">
    <location>
        <begin position="94"/>
        <end position="116"/>
    </location>
</feature>
<gene>
    <name evidence="2" type="ORF">BAMA_14785</name>
</gene>
<dbReference type="AlphaFoldDB" id="A0A073K282"/>
<keyword evidence="3" id="KW-1185">Reference proteome</keyword>
<dbReference type="Proteomes" id="UP000027822">
    <property type="component" value="Unassembled WGS sequence"/>
</dbReference>
<name>A0A073K282_9BACI</name>
<proteinExistence type="predicted"/>
<keyword evidence="1" id="KW-1133">Transmembrane helix</keyword>
<evidence type="ECO:0000256" key="1">
    <source>
        <dbReference type="SAM" id="Phobius"/>
    </source>
</evidence>
<protein>
    <recommendedName>
        <fullName evidence="4">Group-specific protein</fullName>
    </recommendedName>
</protein>
<dbReference type="STRING" id="574376.BAMA_14785"/>
<feature type="transmembrane region" description="Helical" evidence="1">
    <location>
        <begin position="38"/>
        <end position="57"/>
    </location>
</feature>
<dbReference type="EMBL" id="JOTN01000003">
    <property type="protein sequence ID" value="KEK20671.1"/>
    <property type="molecule type" value="Genomic_DNA"/>
</dbReference>
<feature type="transmembrane region" description="Helical" evidence="1">
    <location>
        <begin position="6"/>
        <end position="26"/>
    </location>
</feature>
<accession>A0A073K282</accession>